<feature type="binding site" evidence="11">
    <location>
        <position position="13"/>
    </location>
    <ligand>
        <name>Zn(2+)</name>
        <dbReference type="ChEBI" id="CHEBI:29105"/>
    </ligand>
</feature>
<dbReference type="PANTHER" id="PTHR12589:SF7">
    <property type="entry name" value="6-PYRUVOYL TETRAHYDROBIOPTERIN SYNTHASE"/>
    <property type="match status" value="1"/>
</dbReference>
<gene>
    <name evidence="12" type="ORF">CRI94_04360</name>
</gene>
<dbReference type="PIRSF" id="PIRSF006113">
    <property type="entry name" value="PTP_synth"/>
    <property type="match status" value="1"/>
</dbReference>
<feature type="active site" description="Proton acceptor" evidence="10">
    <location>
        <position position="22"/>
    </location>
</feature>
<keyword evidence="6 11" id="KW-0862">Zinc</keyword>
<organism evidence="12 13">
    <name type="scientific">Longibacter salinarum</name>
    <dbReference type="NCBI Taxonomy" id="1850348"/>
    <lineage>
        <taxon>Bacteria</taxon>
        <taxon>Pseudomonadati</taxon>
        <taxon>Rhodothermota</taxon>
        <taxon>Rhodothermia</taxon>
        <taxon>Rhodothermales</taxon>
        <taxon>Salisaetaceae</taxon>
        <taxon>Longibacter</taxon>
    </lineage>
</organism>
<comment type="pathway">
    <text evidence="1">Purine metabolism; 7-cyano-7-deazaguanine biosynthesis.</text>
</comment>
<dbReference type="GO" id="GO:0046872">
    <property type="term" value="F:metal ion binding"/>
    <property type="evidence" value="ECO:0007669"/>
    <property type="project" value="UniProtKB-KW"/>
</dbReference>
<dbReference type="EMBL" id="PDEQ01000002">
    <property type="protein sequence ID" value="PEN14277.1"/>
    <property type="molecule type" value="Genomic_DNA"/>
</dbReference>
<dbReference type="UniPathway" id="UPA00391"/>
<comment type="cofactor">
    <cofactor evidence="11">
        <name>Zn(2+)</name>
        <dbReference type="ChEBI" id="CHEBI:29105"/>
    </cofactor>
    <text evidence="11">Binds 1 zinc ion per subunit.</text>
</comment>
<evidence type="ECO:0000256" key="2">
    <source>
        <dbReference type="ARBA" id="ARBA00008900"/>
    </source>
</evidence>
<dbReference type="GO" id="GO:0070497">
    <property type="term" value="F:6-carboxytetrahydropterin synthase activity"/>
    <property type="evidence" value="ECO:0007669"/>
    <property type="project" value="UniProtKB-EC"/>
</dbReference>
<dbReference type="PANTHER" id="PTHR12589">
    <property type="entry name" value="PYRUVOYL TETRAHYDROBIOPTERIN SYNTHASE"/>
    <property type="match status" value="1"/>
</dbReference>
<dbReference type="InterPro" id="IPR038418">
    <property type="entry name" value="6-PTP_synth/QueD_sf"/>
</dbReference>
<evidence type="ECO:0000256" key="3">
    <source>
        <dbReference type="ARBA" id="ARBA00012982"/>
    </source>
</evidence>
<evidence type="ECO:0000256" key="4">
    <source>
        <dbReference type="ARBA" id="ARBA00018141"/>
    </source>
</evidence>
<reference evidence="12 13" key="1">
    <citation type="submission" date="2017-10" db="EMBL/GenBank/DDBJ databases">
        <title>Draft genome of Longibacter Salinarum.</title>
        <authorList>
            <person name="Goh K.M."/>
            <person name="Shamsir M.S."/>
            <person name="Lim S.W."/>
        </authorList>
    </citation>
    <scope>NUCLEOTIDE SEQUENCE [LARGE SCALE GENOMIC DNA]</scope>
    <source>
        <strain evidence="12 13">KCTC 52045</strain>
    </source>
</reference>
<evidence type="ECO:0000256" key="9">
    <source>
        <dbReference type="ARBA" id="ARBA00048807"/>
    </source>
</evidence>
<feature type="binding site" evidence="11">
    <location>
        <position position="26"/>
    </location>
    <ligand>
        <name>Zn(2+)</name>
        <dbReference type="ChEBI" id="CHEBI:29105"/>
    </ligand>
</feature>
<feature type="active site" description="Charge relay system" evidence="10">
    <location>
        <position position="134"/>
    </location>
</feature>
<dbReference type="AlphaFoldDB" id="A0A2A8D0D6"/>
<comment type="caution">
    <text evidence="12">The sequence shown here is derived from an EMBL/GenBank/DDBJ whole genome shotgun (WGS) entry which is preliminary data.</text>
</comment>
<dbReference type="OrthoDB" id="9804698at2"/>
<keyword evidence="7" id="KW-0456">Lyase</keyword>
<evidence type="ECO:0000256" key="1">
    <source>
        <dbReference type="ARBA" id="ARBA00005061"/>
    </source>
</evidence>
<evidence type="ECO:0000256" key="11">
    <source>
        <dbReference type="PIRSR" id="PIRSR006113-2"/>
    </source>
</evidence>
<comment type="similarity">
    <text evidence="2">Belongs to the PTPS family. QueD subfamily.</text>
</comment>
<feature type="binding site" evidence="11">
    <location>
        <position position="28"/>
    </location>
    <ligand>
        <name>Zn(2+)</name>
        <dbReference type="ChEBI" id="CHEBI:29105"/>
    </ligand>
</feature>
<keyword evidence="5 11" id="KW-0479">Metal-binding</keyword>
<protein>
    <recommendedName>
        <fullName evidence="4">6-carboxy-5,6,7,8-tetrahydropterin synthase</fullName>
        <ecNumber evidence="3">4.1.2.50</ecNumber>
    </recommendedName>
    <alternativeName>
        <fullName evidence="8">Queuosine biosynthesis protein QueD</fullName>
    </alternativeName>
</protein>
<evidence type="ECO:0000256" key="6">
    <source>
        <dbReference type="ARBA" id="ARBA00022833"/>
    </source>
</evidence>
<evidence type="ECO:0000256" key="8">
    <source>
        <dbReference type="ARBA" id="ARBA00031449"/>
    </source>
</evidence>
<sequence length="164" mass="18572">MKVSKRFRWEAAHRLPWHEGSCRFMHGHSYRMMVELEGEPTENTPGGSAMLIDFKHVKRIVKPLVDAMDHATIVNASDTELREAIEALESKVYVMPYDSTAENIARHVAESVRDDGASVLRTHGVHTIRVQVWETETCYAEVEREVPEGRSDPASAEEVLAAMR</sequence>
<dbReference type="InterPro" id="IPR007115">
    <property type="entry name" value="6-PTP_synth/QueD"/>
</dbReference>
<keyword evidence="13" id="KW-1185">Reference proteome</keyword>
<dbReference type="Proteomes" id="UP000220102">
    <property type="component" value="Unassembled WGS sequence"/>
</dbReference>
<name>A0A2A8D0D6_9BACT</name>
<evidence type="ECO:0000313" key="12">
    <source>
        <dbReference type="EMBL" id="PEN14277.1"/>
    </source>
</evidence>
<feature type="active site" description="Charge relay system" evidence="10">
    <location>
        <position position="70"/>
    </location>
</feature>
<evidence type="ECO:0000256" key="10">
    <source>
        <dbReference type="PIRSR" id="PIRSR006113-1"/>
    </source>
</evidence>
<dbReference type="RefSeq" id="WP_098074456.1">
    <property type="nucleotide sequence ID" value="NZ_PDEQ01000002.1"/>
</dbReference>
<comment type="catalytic activity">
    <reaction evidence="9">
        <text>7,8-dihydroneopterin 3'-triphosphate + H2O = 6-carboxy-5,6,7,8-tetrahydropterin + triphosphate + acetaldehyde + 2 H(+)</text>
        <dbReference type="Rhea" id="RHEA:27966"/>
        <dbReference type="ChEBI" id="CHEBI:15343"/>
        <dbReference type="ChEBI" id="CHEBI:15377"/>
        <dbReference type="ChEBI" id="CHEBI:15378"/>
        <dbReference type="ChEBI" id="CHEBI:18036"/>
        <dbReference type="ChEBI" id="CHEBI:58462"/>
        <dbReference type="ChEBI" id="CHEBI:61032"/>
        <dbReference type="EC" id="4.1.2.50"/>
    </reaction>
</comment>
<accession>A0A2A8D0D6</accession>
<evidence type="ECO:0000256" key="7">
    <source>
        <dbReference type="ARBA" id="ARBA00023239"/>
    </source>
</evidence>
<dbReference type="Gene3D" id="3.30.479.10">
    <property type="entry name" value="6-pyruvoyl tetrahydropterin synthase/QueD"/>
    <property type="match status" value="1"/>
</dbReference>
<dbReference type="Pfam" id="PF01242">
    <property type="entry name" value="PTPS"/>
    <property type="match status" value="1"/>
</dbReference>
<dbReference type="EC" id="4.1.2.50" evidence="3"/>
<evidence type="ECO:0000256" key="5">
    <source>
        <dbReference type="ARBA" id="ARBA00022723"/>
    </source>
</evidence>
<proteinExistence type="inferred from homology"/>
<dbReference type="SUPFAM" id="SSF55620">
    <property type="entry name" value="Tetrahydrobiopterin biosynthesis enzymes-like"/>
    <property type="match status" value="1"/>
</dbReference>
<evidence type="ECO:0000313" key="13">
    <source>
        <dbReference type="Proteomes" id="UP000220102"/>
    </source>
</evidence>